<sequence length="182" mass="20691">MHHMFNRHRGAPALADGDAGDLFAGEWFEIAECDYEYMLDILPPLFMRGDMFALSEYMTGSVTSVFFALSIDGCTRWFHGYCDLSDRGSPDRMKAAIVDRETRPVRAMTREERLEHIWSCTHDDYRGYAGERWPAAMRGKRTVLVYGGDRGTVLKLLDDLTDDEVSAKLPVQLRHLPQPVAA</sequence>
<gene>
    <name evidence="1" type="ORF">chiPu_0029068</name>
</gene>
<proteinExistence type="predicted"/>
<reference evidence="1 2" key="1">
    <citation type="journal article" date="2018" name="Nat. Ecol. Evol.">
        <title>Shark genomes provide insights into elasmobranch evolution and the origin of vertebrates.</title>
        <authorList>
            <person name="Hara Y"/>
            <person name="Yamaguchi K"/>
            <person name="Onimaru K"/>
            <person name="Kadota M"/>
            <person name="Koyanagi M"/>
            <person name="Keeley SD"/>
            <person name="Tatsumi K"/>
            <person name="Tanaka K"/>
            <person name="Motone F"/>
            <person name="Kageyama Y"/>
            <person name="Nozu R"/>
            <person name="Adachi N"/>
            <person name="Nishimura O"/>
            <person name="Nakagawa R"/>
            <person name="Tanegashima C"/>
            <person name="Kiyatake I"/>
            <person name="Matsumoto R"/>
            <person name="Murakumo K"/>
            <person name="Nishida K"/>
            <person name="Terakita A"/>
            <person name="Kuratani S"/>
            <person name="Sato K"/>
            <person name="Hyodo S Kuraku.S."/>
        </authorList>
    </citation>
    <scope>NUCLEOTIDE SEQUENCE [LARGE SCALE GENOMIC DNA]</scope>
</reference>
<evidence type="ECO:0008006" key="3">
    <source>
        <dbReference type="Google" id="ProtNLM"/>
    </source>
</evidence>
<name>A0A401TQN6_CHIPU</name>
<dbReference type="Proteomes" id="UP000287033">
    <property type="component" value="Unassembled WGS sequence"/>
</dbReference>
<comment type="caution">
    <text evidence="1">The sequence shown here is derived from an EMBL/GenBank/DDBJ whole genome shotgun (WGS) entry which is preliminary data.</text>
</comment>
<protein>
    <recommendedName>
        <fullName evidence="3">DUF1419 domain-containing protein</fullName>
    </recommendedName>
</protein>
<evidence type="ECO:0000313" key="2">
    <source>
        <dbReference type="Proteomes" id="UP000287033"/>
    </source>
</evidence>
<evidence type="ECO:0000313" key="1">
    <source>
        <dbReference type="EMBL" id="GCC45000.1"/>
    </source>
</evidence>
<organism evidence="1 2">
    <name type="scientific">Chiloscyllium punctatum</name>
    <name type="common">Brownbanded bambooshark</name>
    <name type="synonym">Hemiscyllium punctatum</name>
    <dbReference type="NCBI Taxonomy" id="137246"/>
    <lineage>
        <taxon>Eukaryota</taxon>
        <taxon>Metazoa</taxon>
        <taxon>Chordata</taxon>
        <taxon>Craniata</taxon>
        <taxon>Vertebrata</taxon>
        <taxon>Chondrichthyes</taxon>
        <taxon>Elasmobranchii</taxon>
        <taxon>Galeomorphii</taxon>
        <taxon>Galeoidea</taxon>
        <taxon>Orectolobiformes</taxon>
        <taxon>Hemiscylliidae</taxon>
        <taxon>Chiloscyllium</taxon>
    </lineage>
</organism>
<dbReference type="InterPro" id="IPR009862">
    <property type="entry name" value="DUF1419"/>
</dbReference>
<dbReference type="Pfam" id="PF07215">
    <property type="entry name" value="DUF1419"/>
    <property type="match status" value="1"/>
</dbReference>
<dbReference type="AlphaFoldDB" id="A0A401TQN6"/>
<accession>A0A401TQN6</accession>
<keyword evidence="2" id="KW-1185">Reference proteome</keyword>
<dbReference type="EMBL" id="BEZZ01147337">
    <property type="protein sequence ID" value="GCC45000.1"/>
    <property type="molecule type" value="Genomic_DNA"/>
</dbReference>